<dbReference type="Gene3D" id="3.40.50.300">
    <property type="entry name" value="P-loop containing nucleotide triphosphate hydrolases"/>
    <property type="match status" value="1"/>
</dbReference>
<keyword evidence="3" id="KW-0496">Mitochondrion</keyword>
<evidence type="ECO:0000256" key="1">
    <source>
        <dbReference type="ARBA" id="ARBA00022741"/>
    </source>
</evidence>
<evidence type="ECO:0000256" key="2">
    <source>
        <dbReference type="ARBA" id="ARBA00022917"/>
    </source>
</evidence>
<dbReference type="PROSITE" id="PS00301">
    <property type="entry name" value="G_TR_1"/>
    <property type="match status" value="1"/>
</dbReference>
<dbReference type="OrthoDB" id="198619at2759"/>
<dbReference type="PROSITE" id="PS51722">
    <property type="entry name" value="G_TR_2"/>
    <property type="match status" value="1"/>
</dbReference>
<dbReference type="PANTHER" id="PTHR43261">
    <property type="entry name" value="TRANSLATION ELONGATION FACTOR G-RELATED"/>
    <property type="match status" value="1"/>
</dbReference>
<dbReference type="PANTHER" id="PTHR43261:SF1">
    <property type="entry name" value="RIBOSOME-RELEASING FACTOR 2, MITOCHONDRIAL"/>
    <property type="match status" value="1"/>
</dbReference>
<dbReference type="SUPFAM" id="SSF54980">
    <property type="entry name" value="EF-G C-terminal domain-like"/>
    <property type="match status" value="2"/>
</dbReference>
<evidence type="ECO:0000313" key="7">
    <source>
        <dbReference type="Proteomes" id="UP000038010"/>
    </source>
</evidence>
<dbReference type="InterPro" id="IPR005225">
    <property type="entry name" value="Small_GTP-bd"/>
</dbReference>
<dbReference type="Pfam" id="PF14492">
    <property type="entry name" value="EFG_III"/>
    <property type="match status" value="1"/>
</dbReference>
<dbReference type="CDD" id="cd16262">
    <property type="entry name" value="EFG_III"/>
    <property type="match status" value="1"/>
</dbReference>
<dbReference type="Gene3D" id="3.30.70.870">
    <property type="entry name" value="Elongation Factor G (Translational Gtpase), domain 3"/>
    <property type="match status" value="1"/>
</dbReference>
<dbReference type="NCBIfam" id="TIGR00231">
    <property type="entry name" value="small_GTP"/>
    <property type="match status" value="1"/>
</dbReference>
<dbReference type="Proteomes" id="UP000038010">
    <property type="component" value="Unassembled WGS sequence"/>
</dbReference>
<protein>
    <submittedName>
        <fullName evidence="6">Ribosome-releasing factor 2, mitochondrial</fullName>
    </submittedName>
</protein>
<dbReference type="FunFam" id="3.40.50.300:FF:000514">
    <property type="entry name" value="Ribosome-releasing factor 2, mitochondrial"/>
    <property type="match status" value="1"/>
</dbReference>
<dbReference type="SUPFAM" id="SSF50447">
    <property type="entry name" value="Translation proteins"/>
    <property type="match status" value="1"/>
</dbReference>
<dbReference type="FunFam" id="2.40.30.10:FF:000106">
    <property type="entry name" value="Ribosome-releasing factor 2, mitochondrial"/>
    <property type="match status" value="1"/>
</dbReference>
<reference evidence="6 7" key="1">
    <citation type="submission" date="2015-06" db="EMBL/GenBank/DDBJ databases">
        <title>Draft genome of the ant-associated black yeast Phialophora attae CBS 131958.</title>
        <authorList>
            <person name="Moreno L.F."/>
            <person name="Stielow B.J."/>
            <person name="de Hoog S."/>
            <person name="Vicente V.A."/>
            <person name="Weiss V.A."/>
            <person name="de Vries M."/>
            <person name="Cruz L.M."/>
            <person name="Souza E.M."/>
        </authorList>
    </citation>
    <scope>NUCLEOTIDE SEQUENCE [LARGE SCALE GENOMIC DNA]</scope>
    <source>
        <strain evidence="6 7">CBS 131958</strain>
    </source>
</reference>
<dbReference type="InterPro" id="IPR009000">
    <property type="entry name" value="Transl_B-barrel_sf"/>
</dbReference>
<dbReference type="EMBL" id="LFJN01000022">
    <property type="protein sequence ID" value="KPI37670.1"/>
    <property type="molecule type" value="Genomic_DNA"/>
</dbReference>
<dbReference type="GeneID" id="28733759"/>
<evidence type="ECO:0000256" key="4">
    <source>
        <dbReference type="ARBA" id="ARBA00023134"/>
    </source>
</evidence>
<dbReference type="SMART" id="SM00838">
    <property type="entry name" value="EFG_C"/>
    <property type="match status" value="1"/>
</dbReference>
<dbReference type="Gene3D" id="3.30.70.240">
    <property type="match status" value="1"/>
</dbReference>
<evidence type="ECO:0000313" key="6">
    <source>
        <dbReference type="EMBL" id="KPI37670.1"/>
    </source>
</evidence>
<organism evidence="6 7">
    <name type="scientific">Cyphellophora attinorum</name>
    <dbReference type="NCBI Taxonomy" id="1664694"/>
    <lineage>
        <taxon>Eukaryota</taxon>
        <taxon>Fungi</taxon>
        <taxon>Dikarya</taxon>
        <taxon>Ascomycota</taxon>
        <taxon>Pezizomycotina</taxon>
        <taxon>Eurotiomycetes</taxon>
        <taxon>Chaetothyriomycetidae</taxon>
        <taxon>Chaetothyriales</taxon>
        <taxon>Cyphellophoraceae</taxon>
        <taxon>Cyphellophora</taxon>
    </lineage>
</organism>
<keyword evidence="1" id="KW-0547">Nucleotide-binding</keyword>
<dbReference type="InterPro" id="IPR041095">
    <property type="entry name" value="EFG_II"/>
</dbReference>
<dbReference type="CDD" id="cd03713">
    <property type="entry name" value="EFG_mtEFG_C"/>
    <property type="match status" value="1"/>
</dbReference>
<dbReference type="InterPro" id="IPR027417">
    <property type="entry name" value="P-loop_NTPase"/>
</dbReference>
<dbReference type="InterPro" id="IPR000640">
    <property type="entry name" value="EFG_V-like"/>
</dbReference>
<dbReference type="InterPro" id="IPR000795">
    <property type="entry name" value="T_Tr_GTP-bd_dom"/>
</dbReference>
<dbReference type="VEuPathDB" id="FungiDB:AB675_195"/>
<dbReference type="GO" id="GO:0005525">
    <property type="term" value="F:GTP binding"/>
    <property type="evidence" value="ECO:0007669"/>
    <property type="project" value="UniProtKB-KW"/>
</dbReference>
<dbReference type="InterPro" id="IPR053905">
    <property type="entry name" value="EF-G-like_DII"/>
</dbReference>
<dbReference type="STRING" id="1664694.A0A0N1H128"/>
<dbReference type="InterPro" id="IPR035649">
    <property type="entry name" value="EFG_V"/>
</dbReference>
<dbReference type="GO" id="GO:0032790">
    <property type="term" value="P:ribosome disassembly"/>
    <property type="evidence" value="ECO:0007669"/>
    <property type="project" value="TreeGrafter"/>
</dbReference>
<dbReference type="Gene3D" id="2.40.30.10">
    <property type="entry name" value="Translation factors"/>
    <property type="match status" value="1"/>
</dbReference>
<dbReference type="RefSeq" id="XP_017997633.1">
    <property type="nucleotide sequence ID" value="XM_018141890.1"/>
</dbReference>
<dbReference type="InterPro" id="IPR031157">
    <property type="entry name" value="G_TR_CS"/>
</dbReference>
<dbReference type="Pfam" id="PF22042">
    <property type="entry name" value="EF-G_D2"/>
    <property type="match status" value="1"/>
</dbReference>
<accession>A0A0N1H128</accession>
<dbReference type="InterPro" id="IPR035647">
    <property type="entry name" value="EFG_III/V"/>
</dbReference>
<dbReference type="Pfam" id="PF00679">
    <property type="entry name" value="EFG_C"/>
    <property type="match status" value="1"/>
</dbReference>
<dbReference type="GO" id="GO:0003924">
    <property type="term" value="F:GTPase activity"/>
    <property type="evidence" value="ECO:0007669"/>
    <property type="project" value="InterPro"/>
</dbReference>
<proteinExistence type="predicted"/>
<dbReference type="SUPFAM" id="SSF52540">
    <property type="entry name" value="P-loop containing nucleoside triphosphate hydrolases"/>
    <property type="match status" value="1"/>
</dbReference>
<dbReference type="GO" id="GO:0005759">
    <property type="term" value="C:mitochondrial matrix"/>
    <property type="evidence" value="ECO:0007669"/>
    <property type="project" value="UniProtKB-ARBA"/>
</dbReference>
<dbReference type="InterPro" id="IPR009022">
    <property type="entry name" value="EFG_III"/>
</dbReference>
<name>A0A0N1H128_9EURO</name>
<dbReference type="PRINTS" id="PR00315">
    <property type="entry name" value="ELONGATNFCT"/>
</dbReference>
<dbReference type="Pfam" id="PF00009">
    <property type="entry name" value="GTP_EFTU"/>
    <property type="match status" value="1"/>
</dbReference>
<gene>
    <name evidence="6" type="ORF">AB675_195</name>
</gene>
<feature type="domain" description="Tr-type G" evidence="5">
    <location>
        <begin position="1"/>
        <end position="282"/>
    </location>
</feature>
<comment type="caution">
    <text evidence="6">The sequence shown here is derived from an EMBL/GenBank/DDBJ whole genome shotgun (WGS) entry which is preliminary data.</text>
</comment>
<sequence>MLFYAGHTRRIGNVDEGSTVTDFLPAERSRGITIQSAAITFDWPPNDLLGDGATPSRKPHHVNLIDTPGHADFTFEVRRSIRVLDGAVCILDGVAGVEAQTEQVWNQAGEWKIPRIIYVNKLDRDGAAFGRSVREIGLRLDVWPALCQIPWFEGGRGSFTGVADVVALEALKYDLGSDGTAFKRFSLSHLSTIEPNLAEELRRARIALVELLSEHDDVLVEAFFAANEDHLAVSSTDILQSLRRCLLRETPVIVPVFAGASFRNIGVQPLLDAVNDLFPAPEERSDPEISMGPTKGTLSALVAGKLNIRSAIKDFRKKVASGSEIGKHLQGCALAFKVVNDPKKGVLVYIRVYSGTIRRNDVLYNTNVQEWERAMTLLRMYGSDSEPVESVQAGQIAVIAGSKFHRTGDTLICYAEQHRKVPPEPVNELQLRPIHVPPPVFFAAIEPNSLKDERDLHAKLQLLLREDPSLSVKQDEDTGQTLLSGMGELHLEIARDRLDGPITIGYREALTGPSKAVQKIFESDKLGSKGKAGCTAQIEPIDESQISSERSQNSVSFHQDGNEIVVEAPSLNSKGKATTTDGVGLAQDLFQKQIKAGAQVLTLREIQTAFSNGASAALDHECGVVCCGSLATIAALKDSAARSKVVLLEPVMNVDISVDDASLGKIVQDISSSRGGHIVSLGDNEAEKADNDSAKLIDVERIYAPKDPFESSGSGPALGDHQVTNIQRTVTAKVPLKEMVGYLKHLRSMTGGRGTFVMTVDRFERVTGVREKMLMQELRGGATKQ</sequence>
<evidence type="ECO:0000259" key="5">
    <source>
        <dbReference type="PROSITE" id="PS51722"/>
    </source>
</evidence>
<keyword evidence="4" id="KW-0342">GTP-binding</keyword>
<evidence type="ECO:0000256" key="3">
    <source>
        <dbReference type="ARBA" id="ARBA00023128"/>
    </source>
</evidence>
<dbReference type="AlphaFoldDB" id="A0A0N1H128"/>
<keyword evidence="7" id="KW-1185">Reference proteome</keyword>
<keyword evidence="2" id="KW-0648">Protein biosynthesis</keyword>
<dbReference type="GO" id="GO:0032543">
    <property type="term" value="P:mitochondrial translation"/>
    <property type="evidence" value="ECO:0007669"/>
    <property type="project" value="TreeGrafter"/>
</dbReference>